<dbReference type="Pfam" id="PF18051">
    <property type="entry name" value="RPN1_C"/>
    <property type="match status" value="1"/>
</dbReference>
<name>A0AAD8LJJ6_BABGI</name>
<dbReference type="InterPro" id="IPR016643">
    <property type="entry name" value="26S_Psome_Rpn1"/>
</dbReference>
<dbReference type="PIRSF" id="PIRSF015965">
    <property type="entry name" value="26S_Psome_Rpn1"/>
    <property type="match status" value="1"/>
</dbReference>
<dbReference type="InterPro" id="IPR041433">
    <property type="entry name" value="RPN1_C"/>
</dbReference>
<dbReference type="InterPro" id="IPR016024">
    <property type="entry name" value="ARM-type_fold"/>
</dbReference>
<dbReference type="GO" id="GO:0005634">
    <property type="term" value="C:nucleus"/>
    <property type="evidence" value="ECO:0007669"/>
    <property type="project" value="TreeGrafter"/>
</dbReference>
<dbReference type="Pfam" id="PF01851">
    <property type="entry name" value="PC_rep"/>
    <property type="match status" value="1"/>
</dbReference>
<keyword evidence="7" id="KW-1185">Reference proteome</keyword>
<feature type="domain" description="26S proteasome non-ATPase regulatory subunit RPN1 C-terminal" evidence="5">
    <location>
        <begin position="944"/>
        <end position="995"/>
    </location>
</feature>
<evidence type="ECO:0000256" key="1">
    <source>
        <dbReference type="ARBA" id="ARBA00005460"/>
    </source>
</evidence>
<dbReference type="InterPro" id="IPR040892">
    <property type="entry name" value="RPN1_N"/>
</dbReference>
<dbReference type="GO" id="GO:0042176">
    <property type="term" value="P:regulation of protein catabolic process"/>
    <property type="evidence" value="ECO:0007669"/>
    <property type="project" value="InterPro"/>
</dbReference>
<accession>A0AAD8LJJ6</accession>
<reference evidence="6" key="1">
    <citation type="submission" date="2023-08" db="EMBL/GenBank/DDBJ databases">
        <title>Draft sequence of the Babesia gibsoni genome.</title>
        <authorList>
            <person name="Yamagishi J.Y."/>
            <person name="Xuan X.X."/>
        </authorList>
    </citation>
    <scope>NUCLEOTIDE SEQUENCE</scope>
    <source>
        <strain evidence="6">Azabu</strain>
    </source>
</reference>
<dbReference type="Gene3D" id="1.25.10.10">
    <property type="entry name" value="Leucine-rich Repeat Variant"/>
    <property type="match status" value="1"/>
</dbReference>
<keyword evidence="2" id="KW-0677">Repeat</keyword>
<evidence type="ECO:0000313" key="7">
    <source>
        <dbReference type="Proteomes" id="UP001230268"/>
    </source>
</evidence>
<sequence length="1000" mass="109986">MKAAAKENLSEADQAYKDDLDKLVQDLLDTKLDERLAEPILLQLVEHSTKDAGNITSVPKALQFLIDHKEALRTLYDEYLDLNGKPTYSLYLLLELMSFLATIATTEAEKPKDSEEHGEAKGLLLMLYKAEAGLVAEGLMIHPATPQYVRENITNRKINDWGNEYLKSFTNQIVRFFNQPGTRDIYDQMVRSADSMDVTLENRTAVLKRFDIHTVISEILKYVEAITDYFFQNGFEYDAIDLLIEVDLIESVRGKCGNDYDLITRVTSYIAAISNYAATHAEALRMLTVVYDILLEASRWSEALRIALKMDDKAKVKEVIFKTNNRNIRKQLVLICVQHGFRIQYSTEDADPSSALSEEEIDEINALATGEHISPLFLTLGAELDVLEPKSPKDVFKAYPYTQVSKRLVYHIMSLSKYVDMDSALGNLANTFVNAFVNCGFGTDHILNTAESEWLFQHHEFGILCAVASVGIISLWNVDEGLSKADKYDYSANPYVKAGTYAAYGLSSCGVIPEADPIAGLLMEKLESNDFSERLGAILGLSFAYAGTDRENIMMQLVPIAIADVYDYPIFCSSMAAVALGVIYLGTGRQEASEALIQRLLDLPDNNQHMSVKHLIACSLGLLHLGKMDAADVVIEALGAVDGVHGRIAEVMVEACAYAGSGDVLCIQRFLKCCTSRYTTTAKANKNGAEDAMDIDAPVNGEVNGTRGGNTNIKDTRKASKVAFNVADDQPEYRDGMVNECSIAILGIALVALGDPVGCEMLLRLMEQPLEYGSVYERRAVPLALALAYASSPTPQVVDMLSKLTHDNDYYVSVHAVFALGLIGAGTNNSRISILLQNLAKSNDRDGTMVFVIRLAAGLLHMGKGTTTISPIHSEGFLLRKVSLAGLLIVIVAALDIKETFSSAMPYTLLFIALAIRPRWLITVNPELEHVAVGCRVGNMVETIGTVGKQRRISGFQTHQTPVLVGVHERAELASEDHVACTTVLEGVVIVEKNEAEEME</sequence>
<dbReference type="GO" id="GO:0030234">
    <property type="term" value="F:enzyme regulator activity"/>
    <property type="evidence" value="ECO:0007669"/>
    <property type="project" value="InterPro"/>
</dbReference>
<evidence type="ECO:0000313" key="6">
    <source>
        <dbReference type="EMBL" id="KAK1443414.1"/>
    </source>
</evidence>
<dbReference type="SUPFAM" id="SSF48371">
    <property type="entry name" value="ARM repeat"/>
    <property type="match status" value="1"/>
</dbReference>
<proteinExistence type="inferred from homology"/>
<feature type="domain" description="RPN1 N-terminal" evidence="4">
    <location>
        <begin position="154"/>
        <end position="399"/>
    </location>
</feature>
<evidence type="ECO:0000256" key="3">
    <source>
        <dbReference type="ARBA" id="ARBA00022942"/>
    </source>
</evidence>
<keyword evidence="3 6" id="KW-0647">Proteasome</keyword>
<dbReference type="PANTHER" id="PTHR10943:SF1">
    <property type="entry name" value="26S PROTEASOME NON-ATPASE REGULATORY SUBUNIT 2"/>
    <property type="match status" value="1"/>
</dbReference>
<dbReference type="InterPro" id="IPR011989">
    <property type="entry name" value="ARM-like"/>
</dbReference>
<dbReference type="Proteomes" id="UP001230268">
    <property type="component" value="Unassembled WGS sequence"/>
</dbReference>
<dbReference type="Pfam" id="PF17781">
    <property type="entry name" value="RPN1_RPN2_N"/>
    <property type="match status" value="1"/>
</dbReference>
<dbReference type="GO" id="GO:0034515">
    <property type="term" value="C:proteasome storage granule"/>
    <property type="evidence" value="ECO:0007669"/>
    <property type="project" value="TreeGrafter"/>
</dbReference>
<dbReference type="AlphaFoldDB" id="A0AAD8LJJ6"/>
<gene>
    <name evidence="6" type="ORF">BgAZ_202900</name>
</gene>
<dbReference type="PANTHER" id="PTHR10943">
    <property type="entry name" value="26S PROTEASOME NON-ATPASE REGULATORY SUBUNIT"/>
    <property type="match status" value="1"/>
</dbReference>
<evidence type="ECO:0000256" key="2">
    <source>
        <dbReference type="ARBA" id="ARBA00022737"/>
    </source>
</evidence>
<protein>
    <submittedName>
        <fullName evidence="6">26S proteasome regulatory complex</fullName>
    </submittedName>
</protein>
<evidence type="ECO:0000259" key="5">
    <source>
        <dbReference type="Pfam" id="PF18051"/>
    </source>
</evidence>
<comment type="similarity">
    <text evidence="1">Belongs to the proteasome subunit S2 family.</text>
</comment>
<comment type="caution">
    <text evidence="6">The sequence shown here is derived from an EMBL/GenBank/DDBJ whole genome shotgun (WGS) entry which is preliminary data.</text>
</comment>
<organism evidence="6 7">
    <name type="scientific">Babesia gibsoni</name>
    <dbReference type="NCBI Taxonomy" id="33632"/>
    <lineage>
        <taxon>Eukaryota</taxon>
        <taxon>Sar</taxon>
        <taxon>Alveolata</taxon>
        <taxon>Apicomplexa</taxon>
        <taxon>Aconoidasida</taxon>
        <taxon>Piroplasmida</taxon>
        <taxon>Babesiidae</taxon>
        <taxon>Babesia</taxon>
    </lineage>
</organism>
<dbReference type="GO" id="GO:0008540">
    <property type="term" value="C:proteasome regulatory particle, base subcomplex"/>
    <property type="evidence" value="ECO:0007669"/>
    <property type="project" value="TreeGrafter"/>
</dbReference>
<evidence type="ECO:0000259" key="4">
    <source>
        <dbReference type="Pfam" id="PF17781"/>
    </source>
</evidence>
<dbReference type="EMBL" id="JAVEPI010000002">
    <property type="protein sequence ID" value="KAK1443414.1"/>
    <property type="molecule type" value="Genomic_DNA"/>
</dbReference>
<dbReference type="GO" id="GO:0043161">
    <property type="term" value="P:proteasome-mediated ubiquitin-dependent protein catabolic process"/>
    <property type="evidence" value="ECO:0007669"/>
    <property type="project" value="TreeGrafter"/>
</dbReference>
<dbReference type="InterPro" id="IPR002015">
    <property type="entry name" value="Proteasome/cyclosome_rpt"/>
</dbReference>